<evidence type="ECO:0000313" key="1">
    <source>
        <dbReference type="EMBL" id="KAF6215763.1"/>
    </source>
</evidence>
<proteinExistence type="predicted"/>
<name>A0A6A4KHT3_APOLU</name>
<protein>
    <submittedName>
        <fullName evidence="1">Uncharacterized protein</fullName>
    </submittedName>
</protein>
<evidence type="ECO:0000313" key="2">
    <source>
        <dbReference type="Proteomes" id="UP000466442"/>
    </source>
</evidence>
<reference evidence="1" key="1">
    <citation type="journal article" date="2021" name="Mol. Ecol. Resour.">
        <title>Apolygus lucorum genome provides insights into omnivorousness and mesophyll feeding.</title>
        <authorList>
            <person name="Liu Y."/>
            <person name="Liu H."/>
            <person name="Wang H."/>
            <person name="Huang T."/>
            <person name="Liu B."/>
            <person name="Yang B."/>
            <person name="Yin L."/>
            <person name="Li B."/>
            <person name="Zhang Y."/>
            <person name="Zhang S."/>
            <person name="Jiang F."/>
            <person name="Zhang X."/>
            <person name="Ren Y."/>
            <person name="Wang B."/>
            <person name="Wang S."/>
            <person name="Lu Y."/>
            <person name="Wu K."/>
            <person name="Fan W."/>
            <person name="Wang G."/>
        </authorList>
    </citation>
    <scope>NUCLEOTIDE SEQUENCE</scope>
    <source>
        <strain evidence="1">12Hb</strain>
    </source>
</reference>
<organism evidence="1 2">
    <name type="scientific">Apolygus lucorum</name>
    <name type="common">Small green plant bug</name>
    <name type="synonym">Lygocoris lucorum</name>
    <dbReference type="NCBI Taxonomy" id="248454"/>
    <lineage>
        <taxon>Eukaryota</taxon>
        <taxon>Metazoa</taxon>
        <taxon>Ecdysozoa</taxon>
        <taxon>Arthropoda</taxon>
        <taxon>Hexapoda</taxon>
        <taxon>Insecta</taxon>
        <taxon>Pterygota</taxon>
        <taxon>Neoptera</taxon>
        <taxon>Paraneoptera</taxon>
        <taxon>Hemiptera</taxon>
        <taxon>Heteroptera</taxon>
        <taxon>Panheteroptera</taxon>
        <taxon>Cimicomorpha</taxon>
        <taxon>Miridae</taxon>
        <taxon>Mirini</taxon>
        <taxon>Apolygus</taxon>
    </lineage>
</organism>
<comment type="caution">
    <text evidence="1">The sequence shown here is derived from an EMBL/GenBank/DDBJ whole genome shotgun (WGS) entry which is preliminary data.</text>
</comment>
<dbReference type="EMBL" id="WIXP02000001">
    <property type="protein sequence ID" value="KAF6215763.1"/>
    <property type="molecule type" value="Genomic_DNA"/>
</dbReference>
<accession>A0A6A4KHT3</accession>
<dbReference type="OrthoDB" id="7674340at2759"/>
<sequence length="159" mass="17925">MPIVAMVTLIAVSSKHYAILALHTSKALNGTRTNSTMTNVAPTHAGVNVLLGGAMMSCMLIMVVCICYLCHWRFHKTETRYERRHSWMQVAESDTTVHIFTLDQQCYDYNSVQLEREAVEQPPPNYDEVVAIDKEMSEGHDPDLPSYETALKLSSRGYV</sequence>
<dbReference type="Proteomes" id="UP000466442">
    <property type="component" value="Linkage Group LG1"/>
</dbReference>
<dbReference type="AlphaFoldDB" id="A0A6A4KHT3"/>
<gene>
    <name evidence="1" type="ORF">GE061_000096</name>
</gene>
<keyword evidence="2" id="KW-1185">Reference proteome</keyword>